<dbReference type="PANTHER" id="PTHR23151:SF90">
    <property type="entry name" value="DIHYDROLIPOYLLYSINE-RESIDUE ACETYLTRANSFERASE COMPONENT OF PYRUVATE DEHYDROGENASE COMPLEX, MITOCHONDRIAL-RELATED"/>
    <property type="match status" value="1"/>
</dbReference>
<dbReference type="EMBL" id="JAKREW010000010">
    <property type="protein sequence ID" value="MCG7505993.1"/>
    <property type="molecule type" value="Genomic_DNA"/>
</dbReference>
<organism evidence="5 6">
    <name type="scientific">Mesorhizobium retamae</name>
    <dbReference type="NCBI Taxonomy" id="2912854"/>
    <lineage>
        <taxon>Bacteria</taxon>
        <taxon>Pseudomonadati</taxon>
        <taxon>Pseudomonadota</taxon>
        <taxon>Alphaproteobacteria</taxon>
        <taxon>Hyphomicrobiales</taxon>
        <taxon>Phyllobacteriaceae</taxon>
        <taxon>Mesorhizobium</taxon>
    </lineage>
</organism>
<dbReference type="Gene3D" id="2.40.50.100">
    <property type="match status" value="1"/>
</dbReference>
<keyword evidence="2" id="KW-0450">Lipoyl</keyword>
<dbReference type="PROSITE" id="PS00189">
    <property type="entry name" value="LIPOYL"/>
    <property type="match status" value="1"/>
</dbReference>
<feature type="region of interest" description="Disordered" evidence="3">
    <location>
        <begin position="86"/>
        <end position="122"/>
    </location>
</feature>
<comment type="caution">
    <text evidence="5">The sequence shown here is derived from an EMBL/GenBank/DDBJ whole genome shotgun (WGS) entry which is preliminary data.</text>
</comment>
<protein>
    <submittedName>
        <fullName evidence="5">Biotin/lipoyl-binding protein</fullName>
    </submittedName>
</protein>
<sequence length="139" mass="14313">MPVEVILPKVDMDMATGQISRWFFEEGASVKQGDVLFEIETDKAAMEIDAPASGTLRNITGKEGVDIPVGAPVAWIYAEGEDVAAPAAPVDSASAEPQPAANGMAETPMSSSQDKAAQTALAVQETPAMAGAVRATPLA</sequence>
<evidence type="ECO:0000256" key="1">
    <source>
        <dbReference type="ARBA" id="ARBA00001938"/>
    </source>
</evidence>
<dbReference type="InterPro" id="IPR003016">
    <property type="entry name" value="2-oxoA_DH_lipoyl-BS"/>
</dbReference>
<keyword evidence="6" id="KW-1185">Reference proteome</keyword>
<accession>A0ABS9QGN6</accession>
<evidence type="ECO:0000313" key="5">
    <source>
        <dbReference type="EMBL" id="MCG7505993.1"/>
    </source>
</evidence>
<comment type="cofactor">
    <cofactor evidence="1">
        <name>(R)-lipoate</name>
        <dbReference type="ChEBI" id="CHEBI:83088"/>
    </cofactor>
</comment>
<dbReference type="PROSITE" id="PS50968">
    <property type="entry name" value="BIOTINYL_LIPOYL"/>
    <property type="match status" value="1"/>
</dbReference>
<dbReference type="Pfam" id="PF00364">
    <property type="entry name" value="Biotin_lipoyl"/>
    <property type="match status" value="1"/>
</dbReference>
<feature type="compositionally biased region" description="Low complexity" evidence="3">
    <location>
        <begin position="86"/>
        <end position="96"/>
    </location>
</feature>
<name>A0ABS9QGN6_9HYPH</name>
<evidence type="ECO:0000256" key="2">
    <source>
        <dbReference type="ARBA" id="ARBA00022823"/>
    </source>
</evidence>
<evidence type="ECO:0000259" key="4">
    <source>
        <dbReference type="PROSITE" id="PS50968"/>
    </source>
</evidence>
<dbReference type="PANTHER" id="PTHR23151">
    <property type="entry name" value="DIHYDROLIPOAMIDE ACETYL/SUCCINYL-TRANSFERASE-RELATED"/>
    <property type="match status" value="1"/>
</dbReference>
<dbReference type="SUPFAM" id="SSF51230">
    <property type="entry name" value="Single hybrid motif"/>
    <property type="match status" value="1"/>
</dbReference>
<evidence type="ECO:0000313" key="6">
    <source>
        <dbReference type="Proteomes" id="UP001201701"/>
    </source>
</evidence>
<dbReference type="Proteomes" id="UP001201701">
    <property type="component" value="Unassembled WGS sequence"/>
</dbReference>
<reference evidence="5 6" key="1">
    <citation type="submission" date="2022-02" db="EMBL/GenBank/DDBJ databases">
        <title>Draft genome sequence of Mezorhizobium retamae strain IRAMC:0171 isolated from Retama raetam nodules.</title>
        <authorList>
            <person name="Bengaied R."/>
            <person name="Sbissi I."/>
            <person name="Huber K."/>
            <person name="Ghodbane F."/>
            <person name="Nouioui I."/>
            <person name="Tarhouni M."/>
            <person name="Gtari M."/>
        </authorList>
    </citation>
    <scope>NUCLEOTIDE SEQUENCE [LARGE SCALE GENOMIC DNA]</scope>
    <source>
        <strain evidence="5 6">IRAMC:0171</strain>
    </source>
</reference>
<dbReference type="RefSeq" id="WP_239365716.1">
    <property type="nucleotide sequence ID" value="NZ_JAKREW010000010.1"/>
</dbReference>
<dbReference type="InterPro" id="IPR011053">
    <property type="entry name" value="Single_hybrid_motif"/>
</dbReference>
<feature type="non-terminal residue" evidence="5">
    <location>
        <position position="139"/>
    </location>
</feature>
<evidence type="ECO:0000256" key="3">
    <source>
        <dbReference type="SAM" id="MobiDB-lite"/>
    </source>
</evidence>
<dbReference type="InterPro" id="IPR000089">
    <property type="entry name" value="Biotin_lipoyl"/>
</dbReference>
<gene>
    <name evidence="5" type="ORF">L4923_13300</name>
</gene>
<feature type="domain" description="Lipoyl-binding" evidence="4">
    <location>
        <begin position="2"/>
        <end position="77"/>
    </location>
</feature>
<dbReference type="InterPro" id="IPR045257">
    <property type="entry name" value="E2/Pdx1"/>
</dbReference>
<dbReference type="CDD" id="cd06849">
    <property type="entry name" value="lipoyl_domain"/>
    <property type="match status" value="1"/>
</dbReference>
<proteinExistence type="predicted"/>